<feature type="transmembrane region" description="Helical" evidence="1">
    <location>
        <begin position="297"/>
        <end position="318"/>
    </location>
</feature>
<feature type="transmembrane region" description="Helical" evidence="1">
    <location>
        <begin position="184"/>
        <end position="203"/>
    </location>
</feature>
<keyword evidence="1" id="KW-0472">Membrane</keyword>
<dbReference type="PANTHER" id="PTHR10790">
    <property type="entry name" value="TPR-DOMAIN CONTAINING PROTEIN"/>
    <property type="match status" value="1"/>
</dbReference>
<dbReference type="RefSeq" id="WP_089668304.1">
    <property type="nucleotide sequence ID" value="NZ_FOJA01000001.1"/>
</dbReference>
<sequence length="804" mass="85360">MSEVALVARWLLFYAGLTLAGLPVARLAFPSAPDDGAGFALPVATGVVTMTAFYIGQFSFGPWTALASVVVLAALGGLAHVAGERRGRGGYAWRRAAGAFGVFAAGFLFVLSFRAMNPVMSGWGGEKFLHTGLLNAMLRTDALPPEDMWYAGEAVRYYYGLPTFNAVAALLTDTSVEYVHNLTIAGYFGTLVVAAYSLTGWLTHDRGYSRRLGGALGVFFVALAGNTVTVVRFALNQLPRDLAVEYGRAAFNVNRADYPQVLFEQGSLGTWGWWDTRYVVEGTLQEFPLYSFVKADMHGHTVTTGFLVLSAALAYAYVQTPEDRRGRRLALLFGGLGAVAGYFGVTNTWSMPSAVGMAWLACVYADPHPATLLPGSLGTSVRALAPDPNESALARVVAEAWRTVLAAVVAVGVGVTGYALASPFLLASVPPNDGVGLFPPRTTAVGVLLLYGALLALFVAYLVTRYAAIEDASARGVALAAGGLVAAVAVTTQLGDLGGIAVLLPVVAAAWIAMRTRASTGFETTLVVAGVGLLLSMELVHAKVHPFELARWNTTLKVAIQGWVFAGLAAGPIAAVLLRDVYDAAGGLSLDSIRESAGPALSVSVVSVVLAFVLVASSMFAPLVVATDVVEPHDAGVEPTLDGYAEHRADHPEQVAAMSWFKEAVGETQSVLWMERETGHPTFVEKPGLSRGWQNPVSTLTGLPTVAGWFHETGYRGDAPYEQRVSDVSVLYETTDDRSRAAQLAKYDVQYVWVGPLERENYDVADLGADPGIEPVYENDAVTIYRVTHDDLAGVTDGANAYRP</sequence>
<dbReference type="Pfam" id="PF10060">
    <property type="entry name" value="DUF2298"/>
    <property type="match status" value="1"/>
</dbReference>
<dbReference type="AlphaFoldDB" id="A0A1I0NPX3"/>
<organism evidence="2 3">
    <name type="scientific">Halobacterium jilantaiense</name>
    <dbReference type="NCBI Taxonomy" id="355548"/>
    <lineage>
        <taxon>Archaea</taxon>
        <taxon>Methanobacteriati</taxon>
        <taxon>Methanobacteriota</taxon>
        <taxon>Stenosarchaea group</taxon>
        <taxon>Halobacteria</taxon>
        <taxon>Halobacteriales</taxon>
        <taxon>Halobacteriaceae</taxon>
        <taxon>Halobacterium</taxon>
    </lineage>
</organism>
<dbReference type="NCBIfam" id="TIGR03662">
    <property type="entry name" value="Chlor_Arch_YYY"/>
    <property type="match status" value="1"/>
</dbReference>
<feature type="transmembrane region" description="Helical" evidence="1">
    <location>
        <begin position="599"/>
        <end position="625"/>
    </location>
</feature>
<feature type="transmembrane region" description="Helical" evidence="1">
    <location>
        <begin position="62"/>
        <end position="83"/>
    </location>
</feature>
<dbReference type="PANTHER" id="PTHR10790:SF51">
    <property type="entry name" value="TETRATRICOPEPTIDE REPEAT PROTEIN"/>
    <property type="match status" value="1"/>
</dbReference>
<evidence type="ECO:0000313" key="3">
    <source>
        <dbReference type="Proteomes" id="UP000198518"/>
    </source>
</evidence>
<dbReference type="Proteomes" id="UP000198518">
    <property type="component" value="Unassembled WGS sequence"/>
</dbReference>
<keyword evidence="1" id="KW-1133">Transmembrane helix</keyword>
<feature type="transmembrane region" description="Helical" evidence="1">
    <location>
        <begin position="404"/>
        <end position="424"/>
    </location>
</feature>
<evidence type="ECO:0000313" key="2">
    <source>
        <dbReference type="EMBL" id="SEW03425.1"/>
    </source>
</evidence>
<evidence type="ECO:0000256" key="1">
    <source>
        <dbReference type="SAM" id="Phobius"/>
    </source>
</evidence>
<dbReference type="STRING" id="355548.SAMN04487945_1049"/>
<accession>A0A1I0NPX3</accession>
<feature type="transmembrane region" description="Helical" evidence="1">
    <location>
        <begin position="497"/>
        <end position="514"/>
    </location>
</feature>
<proteinExistence type="predicted"/>
<name>A0A1I0NPX3_9EURY</name>
<feature type="transmembrane region" description="Helical" evidence="1">
    <location>
        <begin position="215"/>
        <end position="235"/>
    </location>
</feature>
<keyword evidence="1" id="KW-0812">Transmembrane</keyword>
<dbReference type="OrthoDB" id="313199at2157"/>
<feature type="transmembrane region" description="Helical" evidence="1">
    <location>
        <begin position="37"/>
        <end position="56"/>
    </location>
</feature>
<feature type="transmembrane region" description="Helical" evidence="1">
    <location>
        <begin position="444"/>
        <end position="463"/>
    </location>
</feature>
<feature type="transmembrane region" description="Helical" evidence="1">
    <location>
        <begin position="521"/>
        <end position="540"/>
    </location>
</feature>
<feature type="transmembrane region" description="Helical" evidence="1">
    <location>
        <begin position="6"/>
        <end position="25"/>
    </location>
</feature>
<keyword evidence="3" id="KW-1185">Reference proteome</keyword>
<dbReference type="InterPro" id="IPR018746">
    <property type="entry name" value="DUF2298"/>
</dbReference>
<protein>
    <submittedName>
        <fullName evidence="2">Chlor_Arch_YYY domain-containing protein</fullName>
    </submittedName>
</protein>
<feature type="transmembrane region" description="Helical" evidence="1">
    <location>
        <begin position="560"/>
        <end position="578"/>
    </location>
</feature>
<dbReference type="EMBL" id="FOJA01000001">
    <property type="protein sequence ID" value="SEW03425.1"/>
    <property type="molecule type" value="Genomic_DNA"/>
</dbReference>
<feature type="transmembrane region" description="Helical" evidence="1">
    <location>
        <begin position="95"/>
        <end position="116"/>
    </location>
</feature>
<reference evidence="2 3" key="1">
    <citation type="submission" date="2016-10" db="EMBL/GenBank/DDBJ databases">
        <authorList>
            <person name="de Groot N.N."/>
        </authorList>
    </citation>
    <scope>NUCLEOTIDE SEQUENCE [LARGE SCALE GENOMIC DNA]</scope>
    <source>
        <strain evidence="2 3">CGMCC 1.5337</strain>
    </source>
</reference>
<gene>
    <name evidence="2" type="ORF">SAMN04487945_1049</name>
</gene>